<dbReference type="InterPro" id="IPR000421">
    <property type="entry name" value="FA58C"/>
</dbReference>
<gene>
    <name evidence="5" type="ORF">EM308_12565</name>
</gene>
<dbReference type="GO" id="GO:0016798">
    <property type="term" value="F:hydrolase activity, acting on glycosyl bonds"/>
    <property type="evidence" value="ECO:0007669"/>
    <property type="project" value="UniProtKB-KW"/>
</dbReference>
<dbReference type="RefSeq" id="WP_035636905.1">
    <property type="nucleotide sequence ID" value="NZ_CP017479.1"/>
</dbReference>
<dbReference type="Proteomes" id="UP000175968">
    <property type="component" value="Chromosome"/>
</dbReference>
<dbReference type="EMBL" id="CP017479">
    <property type="protein sequence ID" value="AOW10270.1"/>
    <property type="molecule type" value="Genomic_DNA"/>
</dbReference>
<dbReference type="InterPro" id="IPR029018">
    <property type="entry name" value="Hex-like_dom2"/>
</dbReference>
<dbReference type="Gene3D" id="2.60.120.260">
    <property type="entry name" value="Galactose-binding domain-like"/>
    <property type="match status" value="1"/>
</dbReference>
<evidence type="ECO:0000256" key="1">
    <source>
        <dbReference type="ARBA" id="ARBA00022801"/>
    </source>
</evidence>
<dbReference type="Pfam" id="PF16126">
    <property type="entry name" value="DUF4838"/>
    <property type="match status" value="1"/>
</dbReference>
<feature type="domain" description="Beta-hexosaminidase bacterial type N-terminal" evidence="4">
    <location>
        <begin position="48"/>
        <end position="129"/>
    </location>
</feature>
<evidence type="ECO:0008006" key="7">
    <source>
        <dbReference type="Google" id="ProtNLM"/>
    </source>
</evidence>
<evidence type="ECO:0000259" key="3">
    <source>
        <dbReference type="Pfam" id="PF00754"/>
    </source>
</evidence>
<keyword evidence="6" id="KW-1185">Reference proteome</keyword>
<dbReference type="Pfam" id="PF00754">
    <property type="entry name" value="F5_F8_type_C"/>
    <property type="match status" value="1"/>
</dbReference>
<protein>
    <recommendedName>
        <fullName evidence="7">F5/8 type C domain-containing protein</fullName>
    </recommendedName>
</protein>
<dbReference type="InterPro" id="IPR015882">
    <property type="entry name" value="HEX_bac_N"/>
</dbReference>
<evidence type="ECO:0000256" key="2">
    <source>
        <dbReference type="ARBA" id="ARBA00023295"/>
    </source>
</evidence>
<dbReference type="KEGG" id="fgl:EM308_12565"/>
<evidence type="ECO:0000313" key="6">
    <source>
        <dbReference type="Proteomes" id="UP000175968"/>
    </source>
</evidence>
<dbReference type="PANTHER" id="PTHR47406:SF2">
    <property type="entry name" value="ALPHA GLUCURONIDASE N-TERMINAL DOMAIN-CONTAINING PROTEIN"/>
    <property type="match status" value="1"/>
</dbReference>
<dbReference type="Pfam" id="PF02838">
    <property type="entry name" value="Glyco_hydro_20b"/>
    <property type="match status" value="1"/>
</dbReference>
<keyword evidence="1" id="KW-0378">Hydrolase</keyword>
<dbReference type="InterPro" id="IPR008979">
    <property type="entry name" value="Galactose-bd-like_sf"/>
</dbReference>
<dbReference type="AlphaFoldDB" id="A0AAC9N482"/>
<dbReference type="GO" id="GO:0005975">
    <property type="term" value="P:carbohydrate metabolic process"/>
    <property type="evidence" value="ECO:0007669"/>
    <property type="project" value="UniProtKB-ARBA"/>
</dbReference>
<feature type="domain" description="F5/8 type C" evidence="3">
    <location>
        <begin position="603"/>
        <end position="731"/>
    </location>
</feature>
<dbReference type="InterPro" id="IPR032287">
    <property type="entry name" value="DUF4838"/>
</dbReference>
<proteinExistence type="predicted"/>
<accession>A0AAC9N482</accession>
<organism evidence="5 6">
    <name type="scientific">Flavobacterium gilvum</name>
    <dbReference type="NCBI Taxonomy" id="1492737"/>
    <lineage>
        <taxon>Bacteria</taxon>
        <taxon>Pseudomonadati</taxon>
        <taxon>Bacteroidota</taxon>
        <taxon>Flavobacteriia</taxon>
        <taxon>Flavobacteriales</taxon>
        <taxon>Flavobacteriaceae</taxon>
        <taxon>Flavobacterium</taxon>
    </lineage>
</organism>
<dbReference type="Gene3D" id="3.30.379.10">
    <property type="entry name" value="Chitobiase/beta-hexosaminidase domain 2-like"/>
    <property type="match status" value="1"/>
</dbReference>
<dbReference type="PANTHER" id="PTHR47406">
    <property type="entry name" value="COAGULATION FACTOR 5/8 TYPE, C-TERMINAL"/>
    <property type="match status" value="1"/>
</dbReference>
<name>A0AAC9N482_9FLAO</name>
<sequence length="749" mass="85528">MKNSSNQFKSVNSLKVLFCLLLFPFQFNSYSKTIPLVTNGKSDYVIVISSKETESEKKAALLLQKYVSQISGFGLPISNQLVKRKKAIYINISNAIQNPDGFSIKTKNESLFIEGGSKKGCIYGVVTLLEKYMGCRNYSATYKDIPFNKNINLPEINLTDAPKNDCRIVYIVDKVGQEFYDWNRLNSVDEIFAEGYYVHTFGKLVPWQEYFKTHPEYFSEMNGKRNIDQLCLSNPDVLKLTIEKLKKEMALQSNENYWSVSQNDNFSYCQCEKCSKIIAEEGSPSGPIIRFVNEVAKQFPDKIISTLAYEYSRKAPLITKPAKNVQVMLCTIELNRSKAIEDDKGSESFKNDIIEWGKICNHIYLWDYDIDFANSVSPFPNLHVLQPNIQFFVKNNVSAHFQQANASVGSEFSELKVYLLSRLLWNPNADVSQITNEFLEGYYGKASPWIKKYIEKLESELKKSGDGLDIYEHPTSHQNTFLSQNNINEYNTFFDNAEKAAQNDATQLLHVKVARLPLQFAIMEIGKNDMFGPRGWYTEKNGDYTVIPEKVQMIEDFYSVCNQANIDHLNESGLTPKSYYESTKRFIDVQVKGNLSFKKKVTSSQTPSPQYSKGDLAYLTNGVRGDSNYKVHWLGWDGIDFDLTLDLEKTVKAKTIEISSLWDAKSWILHPAGVRCLVSENGKDFTEVGNIQTEGNQEKADVNKVFLFNAPQKNIRYVKFEVKGTKQLPQWHPSAGSKSWVFIDEIVVK</sequence>
<dbReference type="SUPFAM" id="SSF49785">
    <property type="entry name" value="Galactose-binding domain-like"/>
    <property type="match status" value="1"/>
</dbReference>
<evidence type="ECO:0000259" key="4">
    <source>
        <dbReference type="Pfam" id="PF02838"/>
    </source>
</evidence>
<dbReference type="SUPFAM" id="SSF55545">
    <property type="entry name" value="beta-N-acetylhexosaminidase-like domain"/>
    <property type="match status" value="1"/>
</dbReference>
<evidence type="ECO:0000313" key="5">
    <source>
        <dbReference type="EMBL" id="AOW10270.1"/>
    </source>
</evidence>
<reference evidence="5 6" key="1">
    <citation type="submission" date="2016-10" db="EMBL/GenBank/DDBJ databases">
        <title>Flavobacterium gilvum sp. nov., isolated from stream water.</title>
        <authorList>
            <person name="Shin S.-K."/>
            <person name="Cho Y.-J."/>
            <person name="Yi H."/>
        </authorList>
    </citation>
    <scope>NUCLEOTIDE SEQUENCE [LARGE SCALE GENOMIC DNA]</scope>
    <source>
        <strain evidence="5 6">EM1308</strain>
    </source>
</reference>
<keyword evidence="2" id="KW-0326">Glycosidase</keyword>